<reference evidence="1 2" key="1">
    <citation type="submission" date="2016-10" db="EMBL/GenBank/DDBJ databases">
        <title>Draft genome sequence of Coniochaeta ligniaria NRRL30616, a lignocellulolytic fungus for bioabatement of inhibitors in plant biomass hydrolysates.</title>
        <authorList>
            <consortium name="DOE Joint Genome Institute"/>
            <person name="Jimenez D.J."/>
            <person name="Hector R.E."/>
            <person name="Riley R."/>
            <person name="Sun H."/>
            <person name="Grigoriev I.V."/>
            <person name="Van Elsas J.D."/>
            <person name="Nichols N.N."/>
        </authorList>
    </citation>
    <scope>NUCLEOTIDE SEQUENCE [LARGE SCALE GENOMIC DNA]</scope>
    <source>
        <strain evidence="1 2">NRRL 30616</strain>
    </source>
</reference>
<sequence>MGERTGSRVLQYLWSYVEERVRKTVDEGSSEWLLLLPASRRRISGWGRCRWVVVTLLGHRLWRISRAYIDWLQSWHKVLVVSVMVLVDKIPLTPASVTLSPLNMHRW</sequence>
<dbReference type="EMBL" id="KV875095">
    <property type="protein sequence ID" value="OIW32634.1"/>
    <property type="molecule type" value="Genomic_DNA"/>
</dbReference>
<evidence type="ECO:0000313" key="2">
    <source>
        <dbReference type="Proteomes" id="UP000182658"/>
    </source>
</evidence>
<dbReference type="InParanoid" id="A0A1J7JXU4"/>
<evidence type="ECO:0000313" key="1">
    <source>
        <dbReference type="EMBL" id="OIW32634.1"/>
    </source>
</evidence>
<gene>
    <name evidence="1" type="ORF">CONLIGDRAFT_275447</name>
</gene>
<protein>
    <submittedName>
        <fullName evidence="1">Uncharacterized protein</fullName>
    </submittedName>
</protein>
<keyword evidence="2" id="KW-1185">Reference proteome</keyword>
<organism evidence="1 2">
    <name type="scientific">Coniochaeta ligniaria NRRL 30616</name>
    <dbReference type="NCBI Taxonomy" id="1408157"/>
    <lineage>
        <taxon>Eukaryota</taxon>
        <taxon>Fungi</taxon>
        <taxon>Dikarya</taxon>
        <taxon>Ascomycota</taxon>
        <taxon>Pezizomycotina</taxon>
        <taxon>Sordariomycetes</taxon>
        <taxon>Sordariomycetidae</taxon>
        <taxon>Coniochaetales</taxon>
        <taxon>Coniochaetaceae</taxon>
        <taxon>Coniochaeta</taxon>
    </lineage>
</organism>
<proteinExistence type="predicted"/>
<dbReference type="Proteomes" id="UP000182658">
    <property type="component" value="Unassembled WGS sequence"/>
</dbReference>
<name>A0A1J7JXU4_9PEZI</name>
<accession>A0A1J7JXU4</accession>
<dbReference type="AlphaFoldDB" id="A0A1J7JXU4"/>